<dbReference type="EMBL" id="JARULN010000035">
    <property type="protein sequence ID" value="MDG5755581.1"/>
    <property type="molecule type" value="Genomic_DNA"/>
</dbReference>
<sequence>MVKRQFKKTMFLLMVFAMMLGVFSPMTSFAATNDTSAGINEDLKSKVDPFVYLDQETEEFKVKKEAKDVLTKEELKQVKEIIKTSNVIVKEHRSDLIIEGNKFVGKEPQQSASSGDFQTASIDKSKAFDYDFTWWGLRVYWSHGFVTKLQKNVLLYGAGTAALNATIAYFLSPPGWVTSFVTACAGIGLWAFIQQDKGCGVYLDCYLYVPTRWYSAC</sequence>
<evidence type="ECO:0000313" key="3">
    <source>
        <dbReference type="Proteomes" id="UP001218246"/>
    </source>
</evidence>
<keyword evidence="3" id="KW-1185">Reference proteome</keyword>
<dbReference type="Proteomes" id="UP001218246">
    <property type="component" value="Unassembled WGS sequence"/>
</dbReference>
<organism evidence="2 3">
    <name type="scientific">Ectobacillus antri</name>
    <dbReference type="NCBI Taxonomy" id="2486280"/>
    <lineage>
        <taxon>Bacteria</taxon>
        <taxon>Bacillati</taxon>
        <taxon>Bacillota</taxon>
        <taxon>Bacilli</taxon>
        <taxon>Bacillales</taxon>
        <taxon>Bacillaceae</taxon>
        <taxon>Ectobacillus</taxon>
    </lineage>
</organism>
<dbReference type="RefSeq" id="WP_278018716.1">
    <property type="nucleotide sequence ID" value="NZ_JARRRY010000035.1"/>
</dbReference>
<gene>
    <name evidence="2" type="ORF">P6P90_16950</name>
</gene>
<proteinExistence type="predicted"/>
<accession>A0ABT6H8D3</accession>
<reference evidence="2 3" key="1">
    <citation type="submission" date="2023-04" db="EMBL/GenBank/DDBJ databases">
        <title>Ectobacillus antri isolated from activated sludge.</title>
        <authorList>
            <person name="Yan P."/>
            <person name="Liu X."/>
        </authorList>
    </citation>
    <scope>NUCLEOTIDE SEQUENCE [LARGE SCALE GENOMIC DNA]</scope>
    <source>
        <strain evidence="2 3">C18H</strain>
    </source>
</reference>
<keyword evidence="1" id="KW-0732">Signal</keyword>
<name>A0ABT6H8D3_9BACI</name>
<protein>
    <submittedName>
        <fullName evidence="2">Uncharacterized protein</fullName>
    </submittedName>
</protein>
<evidence type="ECO:0000256" key="1">
    <source>
        <dbReference type="SAM" id="SignalP"/>
    </source>
</evidence>
<comment type="caution">
    <text evidence="2">The sequence shown here is derived from an EMBL/GenBank/DDBJ whole genome shotgun (WGS) entry which is preliminary data.</text>
</comment>
<feature type="chain" id="PRO_5045054216" evidence="1">
    <location>
        <begin position="31"/>
        <end position="217"/>
    </location>
</feature>
<evidence type="ECO:0000313" key="2">
    <source>
        <dbReference type="EMBL" id="MDG5755581.1"/>
    </source>
</evidence>
<feature type="signal peptide" evidence="1">
    <location>
        <begin position="1"/>
        <end position="30"/>
    </location>
</feature>